<dbReference type="EMBL" id="BGZK01000763">
    <property type="protein sequence ID" value="GBP59503.1"/>
    <property type="molecule type" value="Genomic_DNA"/>
</dbReference>
<protein>
    <submittedName>
        <fullName evidence="1">Uncharacterized protein</fullName>
    </submittedName>
</protein>
<organism evidence="1 2">
    <name type="scientific">Eumeta variegata</name>
    <name type="common">Bagworm moth</name>
    <name type="synonym">Eumeta japonica</name>
    <dbReference type="NCBI Taxonomy" id="151549"/>
    <lineage>
        <taxon>Eukaryota</taxon>
        <taxon>Metazoa</taxon>
        <taxon>Ecdysozoa</taxon>
        <taxon>Arthropoda</taxon>
        <taxon>Hexapoda</taxon>
        <taxon>Insecta</taxon>
        <taxon>Pterygota</taxon>
        <taxon>Neoptera</taxon>
        <taxon>Endopterygota</taxon>
        <taxon>Lepidoptera</taxon>
        <taxon>Glossata</taxon>
        <taxon>Ditrysia</taxon>
        <taxon>Tineoidea</taxon>
        <taxon>Psychidae</taxon>
        <taxon>Oiketicinae</taxon>
        <taxon>Eumeta</taxon>
    </lineage>
</organism>
<sequence length="72" mass="7629">MYLHASCAWSRTENRVFDLVEGERCPTSGGRGTGTEVHSSGGRARLIGEEEPGAGLTSAGGYFVAFPAKARR</sequence>
<reference evidence="1 2" key="1">
    <citation type="journal article" date="2019" name="Commun. Biol.">
        <title>The bagworm genome reveals a unique fibroin gene that provides high tensile strength.</title>
        <authorList>
            <person name="Kono N."/>
            <person name="Nakamura H."/>
            <person name="Ohtoshi R."/>
            <person name="Tomita M."/>
            <person name="Numata K."/>
            <person name="Arakawa K."/>
        </authorList>
    </citation>
    <scope>NUCLEOTIDE SEQUENCE [LARGE SCALE GENOMIC DNA]</scope>
</reference>
<evidence type="ECO:0000313" key="1">
    <source>
        <dbReference type="EMBL" id="GBP59503.1"/>
    </source>
</evidence>
<evidence type="ECO:0000313" key="2">
    <source>
        <dbReference type="Proteomes" id="UP000299102"/>
    </source>
</evidence>
<keyword evidence="2" id="KW-1185">Reference proteome</keyword>
<accession>A0A4C1X8J6</accession>
<comment type="caution">
    <text evidence="1">The sequence shown here is derived from an EMBL/GenBank/DDBJ whole genome shotgun (WGS) entry which is preliminary data.</text>
</comment>
<dbReference type="AlphaFoldDB" id="A0A4C1X8J6"/>
<gene>
    <name evidence="1" type="ORF">EVAR_42408_1</name>
</gene>
<proteinExistence type="predicted"/>
<dbReference type="Proteomes" id="UP000299102">
    <property type="component" value="Unassembled WGS sequence"/>
</dbReference>
<name>A0A4C1X8J6_EUMVA</name>